<evidence type="ECO:0000313" key="4">
    <source>
        <dbReference type="EMBL" id="WVW80172.1"/>
    </source>
</evidence>
<reference evidence="4" key="2">
    <citation type="submission" date="2013-07" db="EMBL/GenBank/DDBJ databases">
        <authorList>
            <consortium name="The Broad Institute Genome Sequencing Platform"/>
            <person name="Cuomo C."/>
            <person name="Litvintseva A."/>
            <person name="Chen Y."/>
            <person name="Heitman J."/>
            <person name="Sun S."/>
            <person name="Springer D."/>
            <person name="Dromer F."/>
            <person name="Young S.K."/>
            <person name="Zeng Q."/>
            <person name="Gargeya S."/>
            <person name="Fitzgerald M."/>
            <person name="Abouelleil A."/>
            <person name="Alvarado L."/>
            <person name="Berlin A.M."/>
            <person name="Chapman S.B."/>
            <person name="Dewar J."/>
            <person name="Goldberg J."/>
            <person name="Griggs A."/>
            <person name="Gujja S."/>
            <person name="Hansen M."/>
            <person name="Howarth C."/>
            <person name="Imamovic A."/>
            <person name="Larimer J."/>
            <person name="McCowan C."/>
            <person name="Murphy C."/>
            <person name="Pearson M."/>
            <person name="Priest M."/>
            <person name="Roberts A."/>
            <person name="Saif S."/>
            <person name="Shea T."/>
            <person name="Sykes S."/>
            <person name="Wortman J."/>
            <person name="Nusbaum C."/>
            <person name="Birren B."/>
        </authorList>
    </citation>
    <scope>NUCLEOTIDE SEQUENCE</scope>
    <source>
        <strain evidence="4">CBS 10118</strain>
    </source>
</reference>
<dbReference type="GeneID" id="30205237"/>
<feature type="coiled-coil region" evidence="1">
    <location>
        <begin position="691"/>
        <end position="879"/>
    </location>
</feature>
<name>A0A1B9GE84_9TREE</name>
<feature type="compositionally biased region" description="Acidic residues" evidence="2">
    <location>
        <begin position="503"/>
        <end position="522"/>
    </location>
</feature>
<feature type="region of interest" description="Disordered" evidence="2">
    <location>
        <begin position="1"/>
        <end position="203"/>
    </location>
</feature>
<feature type="compositionally biased region" description="Low complexity" evidence="2">
    <location>
        <begin position="397"/>
        <end position="412"/>
    </location>
</feature>
<dbReference type="Proteomes" id="UP000092730">
    <property type="component" value="Chromosome 1"/>
</dbReference>
<keyword evidence="1" id="KW-0175">Coiled coil</keyword>
<dbReference type="OrthoDB" id="2591140at2759"/>
<dbReference type="KEGG" id="kbi:30205237"/>
<feature type="region of interest" description="Disordered" evidence="2">
    <location>
        <begin position="273"/>
        <end position="304"/>
    </location>
</feature>
<dbReference type="EMBL" id="CP144541">
    <property type="protein sequence ID" value="WVW80172.1"/>
    <property type="molecule type" value="Genomic_DNA"/>
</dbReference>
<dbReference type="VEuPathDB" id="FungiDB:I302_00838"/>
<feature type="compositionally biased region" description="Polar residues" evidence="2">
    <location>
        <begin position="413"/>
        <end position="428"/>
    </location>
</feature>
<dbReference type="EMBL" id="KI894018">
    <property type="protein sequence ID" value="OCF29336.1"/>
    <property type="molecule type" value="Genomic_DNA"/>
</dbReference>
<proteinExistence type="predicted"/>
<reference evidence="4" key="4">
    <citation type="submission" date="2024-02" db="EMBL/GenBank/DDBJ databases">
        <title>Comparative genomics of Cryptococcus and Kwoniella reveals pathogenesis evolution and contrasting modes of karyotype evolution via chromosome fusion or intercentromeric recombination.</title>
        <authorList>
            <person name="Coelho M.A."/>
            <person name="David-Palma M."/>
            <person name="Shea T."/>
            <person name="Bowers K."/>
            <person name="McGinley-Smith S."/>
            <person name="Mohammad A.W."/>
            <person name="Gnirke A."/>
            <person name="Yurkov A.M."/>
            <person name="Nowrousian M."/>
            <person name="Sun S."/>
            <person name="Cuomo C.A."/>
            <person name="Heitman J."/>
        </authorList>
    </citation>
    <scope>NUCLEOTIDE SEQUENCE</scope>
    <source>
        <strain evidence="4">CBS 10118</strain>
    </source>
</reference>
<feature type="coiled-coil region" evidence="1">
    <location>
        <begin position="957"/>
        <end position="984"/>
    </location>
</feature>
<evidence type="ECO:0000313" key="5">
    <source>
        <dbReference type="Proteomes" id="UP000092730"/>
    </source>
</evidence>
<feature type="compositionally biased region" description="Low complexity" evidence="2">
    <location>
        <begin position="10"/>
        <end position="32"/>
    </location>
</feature>
<organism evidence="3">
    <name type="scientific">Kwoniella bestiolae CBS 10118</name>
    <dbReference type="NCBI Taxonomy" id="1296100"/>
    <lineage>
        <taxon>Eukaryota</taxon>
        <taxon>Fungi</taxon>
        <taxon>Dikarya</taxon>
        <taxon>Basidiomycota</taxon>
        <taxon>Agaricomycotina</taxon>
        <taxon>Tremellomycetes</taxon>
        <taxon>Tremellales</taxon>
        <taxon>Cryptococcaceae</taxon>
        <taxon>Kwoniella</taxon>
    </lineage>
</organism>
<feature type="compositionally biased region" description="Low complexity" evidence="2">
    <location>
        <begin position="1351"/>
        <end position="1361"/>
    </location>
</feature>
<feature type="region of interest" description="Disordered" evidence="2">
    <location>
        <begin position="393"/>
        <end position="467"/>
    </location>
</feature>
<feature type="compositionally biased region" description="Low complexity" evidence="2">
    <location>
        <begin position="167"/>
        <end position="178"/>
    </location>
</feature>
<evidence type="ECO:0000256" key="2">
    <source>
        <dbReference type="SAM" id="MobiDB-lite"/>
    </source>
</evidence>
<sequence>MDIIHKLNPFHRPSSSLRSSHTPTPTPTLTFSNARPSSSLESDHTYPSIDSTLPPHSYEDERYITSPAPPLSPNRKSGHHRTPSILRSLAHHPSLSALKNKSKKRRKMKDEVAQIPPLPSPVFVGRENGLKGSRSVPRDLRLSDESSQDPIPPLPLLPSTIHNQLLNSPSRSRSRSNSATPILNKQMSIRRKPAPSPKPEDILSQSTIYSRNGNGYDDFPTPESMRVRMNFEIDLPTRSTSFDIDQSPSIANTRGALRLGVDSPRRRRYMSFDQRLSPEKRKIRNLSSPADSPSKPPIAQHSYPVPIADRSQLYARSLYADSTTFFSTDFGAPPAHALEWNEEPVAEGDGLDMFVNNGMLPPGTPGGKKEDLQRGILSDGARHEKDAVRFFSRDTYPAVSPSNSASPNATPTKAPSNLSPVRSINQRSPAKHRRAESSPACSPIRRPPIKSRESEFSRAAKRSSSPFEVKLSANVTKRMSLDAFGTTPIAMSFGELEEGLEEVLEGDGEDQNQSEPQGDDCQYELNDNGLEGYEAHELSNITESPFSEDHSTTYQISIVDHTPSNQYTIADTNTKFFTPLSPSLSAQGSPLPPSPSPSPLIRRKYLSAPPLSVTNTLLEAHADHTKALKEQLRAGEFMMDVLRSENEELKVLLKQKGEQGERWEVDVKSKVAEMEVWKESCATKESAMGQLRQAMKENEEFFENLQEAHDELADRCAALEEENLLVKLSRDETTEMVERLKKDNESLRVECMKMKGLKSDKKELESVVFELRRELKWAEGQMEAKDKIIAGKDGIDDENDQLIGQKQKLEEELQSIKKKLDQSRNDLDEKEKIIERLKVESQSSSAALNQSLSSSSQEIKSMKEELALSELTIAKLKGDLEKSQNHVEGQQLAIEDQETLIKERETSIHEHEFTISTLREQLNSAQHSTQSVNLFLEEKDTRILNLSTELCSVQDDVKGLKSEIVEKERLIAELKEKVEIARFEKNERRFQSEVEIGQLHEQLEELTRSSAEREWAGRQGTEMIARLMEEKRVWEEEREELIEMINQNSLDEESASNLRDQITNLGNQLSSLKYHYEALQGELEDCRATLQHKSTLIDTQEAELDTLRLTISQHEESVEHSQESFDRQLKDSTKVNDRLRERVKELEIQLQSRENALKELILKNESVKQNEEGTNSSLKAFINEIDQLKLSETKLKAELERIKRSSSVDVLKLQDLEKKIKGLEEDKELLNVALESKELELALISRTSTHKRTVHSTPSTTSTVRGVGMSSARNANSMSYSTSRIPNTPTPVTGMDHTPLPRRLTTSTSATSSGLNRSRRETISNHPTPSATTSIPTANIAGMNRSRRDTVTGTSSSTGRVALGNSTKHNTPSPPPAQQPIVKAGNEGTVKKVERRTSLPVLVRRPSSVMSVSRRESLSRVDEV</sequence>
<dbReference type="PANTHER" id="PTHR45615:SF63">
    <property type="entry name" value="CHROMOSOME UNDETERMINED SCAFFOLD_10, WHOLE GENOME SHOTGUN SEQUENCE"/>
    <property type="match status" value="1"/>
</dbReference>
<reference evidence="3" key="3">
    <citation type="submission" date="2014-01" db="EMBL/GenBank/DDBJ databases">
        <title>Evolution of pathogenesis and genome organization in the Tremellales.</title>
        <authorList>
            <person name="Cuomo C."/>
            <person name="Litvintseva A."/>
            <person name="Heitman J."/>
            <person name="Chen Y."/>
            <person name="Sun S."/>
            <person name="Springer D."/>
            <person name="Dromer F."/>
            <person name="Young S."/>
            <person name="Zeng Q."/>
            <person name="Chapman S."/>
            <person name="Gujja S."/>
            <person name="Saif S."/>
            <person name="Birren B."/>
        </authorList>
    </citation>
    <scope>NUCLEOTIDE SEQUENCE</scope>
    <source>
        <strain evidence="3">CBS 10118</strain>
    </source>
</reference>
<feature type="compositionally biased region" description="Low complexity" evidence="2">
    <location>
        <begin position="1327"/>
        <end position="1338"/>
    </location>
</feature>
<keyword evidence="5" id="KW-1185">Reference proteome</keyword>
<dbReference type="STRING" id="1296100.A0A1B9GE84"/>
<protein>
    <submittedName>
        <fullName evidence="3">Uncharacterized protein</fullName>
    </submittedName>
</protein>
<reference evidence="3" key="1">
    <citation type="submission" date="2013-07" db="EMBL/GenBank/DDBJ databases">
        <title>The Genome Sequence of Cryptococcus bestiolae CBS10118.</title>
        <authorList>
            <consortium name="The Broad Institute Genome Sequencing Platform"/>
            <person name="Cuomo C."/>
            <person name="Litvintseva A."/>
            <person name="Chen Y."/>
            <person name="Heitman J."/>
            <person name="Sun S."/>
            <person name="Springer D."/>
            <person name="Dromer F."/>
            <person name="Young S.K."/>
            <person name="Zeng Q."/>
            <person name="Gargeya S."/>
            <person name="Fitzgerald M."/>
            <person name="Abouelleil A."/>
            <person name="Alvarado L."/>
            <person name="Berlin A.M."/>
            <person name="Chapman S.B."/>
            <person name="Dewar J."/>
            <person name="Goldberg J."/>
            <person name="Griggs A."/>
            <person name="Gujja S."/>
            <person name="Hansen M."/>
            <person name="Howarth C."/>
            <person name="Imamovic A."/>
            <person name="Larimer J."/>
            <person name="McCowan C."/>
            <person name="Murphy C."/>
            <person name="Pearson M."/>
            <person name="Priest M."/>
            <person name="Roberts A."/>
            <person name="Saif S."/>
            <person name="Shea T."/>
            <person name="Sykes S."/>
            <person name="Wortman J."/>
            <person name="Nusbaum C."/>
            <person name="Birren B."/>
        </authorList>
    </citation>
    <scope>NUCLEOTIDE SEQUENCE [LARGE SCALE GENOMIC DNA]</scope>
    <source>
        <strain evidence="3">CBS 10118</strain>
    </source>
</reference>
<dbReference type="RefSeq" id="XP_019050406.1">
    <property type="nucleotide sequence ID" value="XM_019187528.1"/>
</dbReference>
<feature type="coiled-coil region" evidence="1">
    <location>
        <begin position="1097"/>
        <end position="1240"/>
    </location>
</feature>
<dbReference type="PANTHER" id="PTHR45615">
    <property type="entry name" value="MYOSIN HEAVY CHAIN, NON-MUSCLE"/>
    <property type="match status" value="1"/>
</dbReference>
<gene>
    <name evidence="3" type="ORF">I302_00838</name>
    <name evidence="4" type="ORF">I302_102149</name>
</gene>
<feature type="region of interest" description="Disordered" evidence="2">
    <location>
        <begin position="1250"/>
        <end position="1399"/>
    </location>
</feature>
<evidence type="ECO:0000256" key="1">
    <source>
        <dbReference type="SAM" id="Coils"/>
    </source>
</evidence>
<feature type="compositionally biased region" description="Polar residues" evidence="2">
    <location>
        <begin position="1271"/>
        <end position="1291"/>
    </location>
</feature>
<evidence type="ECO:0000313" key="3">
    <source>
        <dbReference type="EMBL" id="OCF29336.1"/>
    </source>
</evidence>
<accession>A0A1B9GE84</accession>
<feature type="region of interest" description="Disordered" evidence="2">
    <location>
        <begin position="503"/>
        <end position="526"/>
    </location>
</feature>